<evidence type="ECO:0000313" key="2">
    <source>
        <dbReference type="EMBL" id="KZN08697.1"/>
    </source>
</evidence>
<accession>A0A166G9A3</accession>
<name>A0A166G9A3_DAUCS</name>
<protein>
    <submittedName>
        <fullName evidence="2">Uncharacterized protein</fullName>
    </submittedName>
</protein>
<dbReference type="EMBL" id="LNRQ01000001">
    <property type="protein sequence ID" value="KZN08697.1"/>
    <property type="molecule type" value="Genomic_DNA"/>
</dbReference>
<proteinExistence type="predicted"/>
<reference evidence="2" key="1">
    <citation type="journal article" date="2016" name="Nat. Genet.">
        <title>A high-quality carrot genome assembly provides new insights into carotenoid accumulation and asterid genome evolution.</title>
        <authorList>
            <person name="Iorizzo M."/>
            <person name="Ellison S."/>
            <person name="Senalik D."/>
            <person name="Zeng P."/>
            <person name="Satapoomin P."/>
            <person name="Huang J."/>
            <person name="Bowman M."/>
            <person name="Iovene M."/>
            <person name="Sanseverino W."/>
            <person name="Cavagnaro P."/>
            <person name="Yildiz M."/>
            <person name="Macko-Podgorni A."/>
            <person name="Moranska E."/>
            <person name="Grzebelus E."/>
            <person name="Grzebelus D."/>
            <person name="Ashrafi H."/>
            <person name="Zheng Z."/>
            <person name="Cheng S."/>
            <person name="Spooner D."/>
            <person name="Van Deynze A."/>
            <person name="Simon P."/>
        </authorList>
    </citation>
    <scope>NUCLEOTIDE SEQUENCE [LARGE SCALE GENOMIC DNA]</scope>
    <source>
        <tissue evidence="2">Leaf</tissue>
    </source>
</reference>
<gene>
    <name evidence="2" type="ORF">DCAR_001353</name>
</gene>
<feature type="compositionally biased region" description="Basic and acidic residues" evidence="1">
    <location>
        <begin position="211"/>
        <end position="224"/>
    </location>
</feature>
<organism evidence="2">
    <name type="scientific">Daucus carota subsp. sativus</name>
    <name type="common">Carrot</name>
    <dbReference type="NCBI Taxonomy" id="79200"/>
    <lineage>
        <taxon>Eukaryota</taxon>
        <taxon>Viridiplantae</taxon>
        <taxon>Streptophyta</taxon>
        <taxon>Embryophyta</taxon>
        <taxon>Tracheophyta</taxon>
        <taxon>Spermatophyta</taxon>
        <taxon>Magnoliopsida</taxon>
        <taxon>eudicotyledons</taxon>
        <taxon>Gunneridae</taxon>
        <taxon>Pentapetalae</taxon>
        <taxon>asterids</taxon>
        <taxon>campanulids</taxon>
        <taxon>Apiales</taxon>
        <taxon>Apiaceae</taxon>
        <taxon>Apioideae</taxon>
        <taxon>Scandiceae</taxon>
        <taxon>Daucinae</taxon>
        <taxon>Daucus</taxon>
        <taxon>Daucus sect. Daucus</taxon>
    </lineage>
</organism>
<sequence>MDGYVNVNFFWGGKIIKQDNDVLYTLDPKEMMYVKLSSSLEELRDMVFGLMHISRHHWDVKLSVKYPRIGVSNLVSGFFVKSVKSDDDVRRMLSIPERFHLGGDVSLFIEAESIAQPSLHYGGEYRGHYGQTGQTAAGGQVSNYVENYGWSFGGDYGGNYGQSQGMQGWSSGYNYGTIGEYGGGSSNTGRFVVEEGKAPMDKGKAPMTPGCEKRLKQQQDRRQPELVLGGMRNNRSNQPKPAPKSKAPPVVQQKKTRPPLGRMRTDFDIKKMIEETREERRLEVEHQKNVKKWNKLFRYICRKFPEVHKLYFQRHREMGEMDIPFGDSRRRYHAAKIDVECAALQAKLEGSQEARFWAEWGDVDNVTYQCRRVQMPTPIAFNIIRHFPTTPTAVLDFGRAVRVRLLRLVIPLIL</sequence>
<evidence type="ECO:0000256" key="1">
    <source>
        <dbReference type="SAM" id="MobiDB-lite"/>
    </source>
</evidence>
<feature type="region of interest" description="Disordered" evidence="1">
    <location>
        <begin position="198"/>
        <end position="262"/>
    </location>
</feature>
<comment type="caution">
    <text evidence="2">The sequence shown here is derived from an EMBL/GenBank/DDBJ whole genome shotgun (WGS) entry which is preliminary data.</text>
</comment>
<dbReference type="Gramene" id="KZN08697">
    <property type="protein sequence ID" value="KZN08697"/>
    <property type="gene ID" value="DCAR_001353"/>
</dbReference>
<dbReference type="AlphaFoldDB" id="A0A166G9A3"/>